<evidence type="ECO:0008006" key="4">
    <source>
        <dbReference type="Google" id="ProtNLM"/>
    </source>
</evidence>
<accession>A0A8H5MU30</accession>
<name>A0A8H5MU30_9HYPO</name>
<dbReference type="Proteomes" id="UP000574317">
    <property type="component" value="Unassembled WGS sequence"/>
</dbReference>
<feature type="compositionally biased region" description="Basic and acidic residues" evidence="1">
    <location>
        <begin position="51"/>
        <end position="63"/>
    </location>
</feature>
<reference evidence="2 3" key="1">
    <citation type="submission" date="2020-05" db="EMBL/GenBank/DDBJ databases">
        <title>Identification and distribution of gene clusters putatively required for synthesis of sphingolipid metabolism inhibitors in phylogenetically diverse species of the filamentous fungus Fusarium.</title>
        <authorList>
            <person name="Kim H.-S."/>
            <person name="Busman M."/>
            <person name="Brown D.W."/>
            <person name="Divon H."/>
            <person name="Uhlig S."/>
            <person name="Proctor R.H."/>
        </authorList>
    </citation>
    <scope>NUCLEOTIDE SEQUENCE [LARGE SCALE GENOMIC DNA]</scope>
    <source>
        <strain evidence="2 3">NRRL 25196</strain>
    </source>
</reference>
<dbReference type="AlphaFoldDB" id="A0A8H5MU30"/>
<feature type="compositionally biased region" description="Low complexity" evidence="1">
    <location>
        <begin position="33"/>
        <end position="50"/>
    </location>
</feature>
<feature type="compositionally biased region" description="Polar residues" evidence="1">
    <location>
        <begin position="64"/>
        <end position="79"/>
    </location>
</feature>
<dbReference type="EMBL" id="JAAOAO010000472">
    <property type="protein sequence ID" value="KAF5540190.1"/>
    <property type="molecule type" value="Genomic_DNA"/>
</dbReference>
<feature type="region of interest" description="Disordered" evidence="1">
    <location>
        <begin position="1"/>
        <end position="88"/>
    </location>
</feature>
<feature type="compositionally biased region" description="Polar residues" evidence="1">
    <location>
        <begin position="16"/>
        <end position="29"/>
    </location>
</feature>
<evidence type="ECO:0000313" key="2">
    <source>
        <dbReference type="EMBL" id="KAF5540190.1"/>
    </source>
</evidence>
<comment type="caution">
    <text evidence="2">The sequence shown here is derived from an EMBL/GenBank/DDBJ whole genome shotgun (WGS) entry which is preliminary data.</text>
</comment>
<proteinExistence type="predicted"/>
<evidence type="ECO:0000256" key="1">
    <source>
        <dbReference type="SAM" id="MobiDB-lite"/>
    </source>
</evidence>
<evidence type="ECO:0000313" key="3">
    <source>
        <dbReference type="Proteomes" id="UP000574317"/>
    </source>
</evidence>
<keyword evidence="3" id="KW-1185">Reference proteome</keyword>
<organism evidence="2 3">
    <name type="scientific">Fusarium napiforme</name>
    <dbReference type="NCBI Taxonomy" id="42672"/>
    <lineage>
        <taxon>Eukaryota</taxon>
        <taxon>Fungi</taxon>
        <taxon>Dikarya</taxon>
        <taxon>Ascomycota</taxon>
        <taxon>Pezizomycotina</taxon>
        <taxon>Sordariomycetes</taxon>
        <taxon>Hypocreomycetidae</taxon>
        <taxon>Hypocreales</taxon>
        <taxon>Nectriaceae</taxon>
        <taxon>Fusarium</taxon>
        <taxon>Fusarium fujikuroi species complex</taxon>
    </lineage>
</organism>
<protein>
    <recommendedName>
        <fullName evidence="4">Chromo domain-containing protein</fullName>
    </recommendedName>
</protein>
<sequence>MAKPSNMNAPKDNGRSGITFSIISPNTFRTEAPRSSAPPAGNASSSPANREYMDPLSCRRPDNQHATAITPPATSQPTAKAQPEQPDETFRCKVVERRYHHEKPEHTLQQDCPSLPYAYWDSQDGHNRATSFKEYHGFKILCNHKAGCGVEFLVQWVGFRETDAT</sequence>
<gene>
    <name evidence="2" type="ORF">FNAPI_10562</name>
</gene>